<gene>
    <name evidence="2" type="ORF">TPSB3V08_LOCUS9320</name>
</gene>
<protein>
    <submittedName>
        <fullName evidence="2">Uncharacterized protein</fullName>
    </submittedName>
</protein>
<sequence>MDIKWRGKEYMMKLKPKLNQGIKRLPLRRGGETDARHVAISSLRHSYNRTSRTLCPDNNYYEPNENSELIVGVSTSSMNNVYFSLLVQLEKNFTVGQWERQKQEKKGKERKGGRKRQKYQGTLQEQQRSRLMISIPCRSRSFQILGYAARTCVRFAMLVFSPYLS</sequence>
<evidence type="ECO:0000313" key="2">
    <source>
        <dbReference type="EMBL" id="CAD7413899.1"/>
    </source>
</evidence>
<organism evidence="2">
    <name type="scientific">Timema poppense</name>
    <name type="common">Walking stick</name>
    <dbReference type="NCBI Taxonomy" id="170557"/>
    <lineage>
        <taxon>Eukaryota</taxon>
        <taxon>Metazoa</taxon>
        <taxon>Ecdysozoa</taxon>
        <taxon>Arthropoda</taxon>
        <taxon>Hexapoda</taxon>
        <taxon>Insecta</taxon>
        <taxon>Pterygota</taxon>
        <taxon>Neoptera</taxon>
        <taxon>Polyneoptera</taxon>
        <taxon>Phasmatodea</taxon>
        <taxon>Timematodea</taxon>
        <taxon>Timematoidea</taxon>
        <taxon>Timematidae</taxon>
        <taxon>Timema</taxon>
    </lineage>
</organism>
<proteinExistence type="predicted"/>
<feature type="region of interest" description="Disordered" evidence="1">
    <location>
        <begin position="100"/>
        <end position="125"/>
    </location>
</feature>
<dbReference type="EMBL" id="OD007328">
    <property type="protein sequence ID" value="CAD7413899.1"/>
    <property type="molecule type" value="Genomic_DNA"/>
</dbReference>
<evidence type="ECO:0000256" key="1">
    <source>
        <dbReference type="SAM" id="MobiDB-lite"/>
    </source>
</evidence>
<dbReference type="AlphaFoldDB" id="A0A7R9HC37"/>
<feature type="compositionally biased region" description="Basic residues" evidence="1">
    <location>
        <begin position="108"/>
        <end position="118"/>
    </location>
</feature>
<accession>A0A7R9HC37</accession>
<reference evidence="2" key="1">
    <citation type="submission" date="2020-11" db="EMBL/GenBank/DDBJ databases">
        <authorList>
            <person name="Tran Van P."/>
        </authorList>
    </citation>
    <scope>NUCLEOTIDE SEQUENCE</scope>
</reference>
<name>A0A7R9HC37_TIMPO</name>